<feature type="region of interest" description="Disordered" evidence="4">
    <location>
        <begin position="59"/>
        <end position="107"/>
    </location>
</feature>
<evidence type="ECO:0000256" key="4">
    <source>
        <dbReference type="SAM" id="MobiDB-lite"/>
    </source>
</evidence>
<keyword evidence="3" id="KW-0963">Cytoplasm</keyword>
<dbReference type="GO" id="GO:0015031">
    <property type="term" value="P:protein transport"/>
    <property type="evidence" value="ECO:0007669"/>
    <property type="project" value="UniProtKB-UniRule"/>
</dbReference>
<dbReference type="GO" id="GO:0031965">
    <property type="term" value="C:nuclear membrane"/>
    <property type="evidence" value="ECO:0007669"/>
    <property type="project" value="TreeGrafter"/>
</dbReference>
<organism evidence="5 6">
    <name type="scientific">Malassezia cuniculi</name>
    <dbReference type="NCBI Taxonomy" id="948313"/>
    <lineage>
        <taxon>Eukaryota</taxon>
        <taxon>Fungi</taxon>
        <taxon>Dikarya</taxon>
        <taxon>Basidiomycota</taxon>
        <taxon>Ustilaginomycotina</taxon>
        <taxon>Malasseziomycetes</taxon>
        <taxon>Malasseziales</taxon>
        <taxon>Malasseziaceae</taxon>
        <taxon>Malassezia</taxon>
    </lineage>
</organism>
<dbReference type="InterPro" id="IPR013868">
    <property type="entry name" value="Cut8/Sts1_fam"/>
</dbReference>
<feature type="compositionally biased region" description="Basic and acidic residues" evidence="4">
    <location>
        <begin position="71"/>
        <end position="81"/>
    </location>
</feature>
<evidence type="ECO:0000256" key="1">
    <source>
        <dbReference type="ARBA" id="ARBA00006199"/>
    </source>
</evidence>
<evidence type="ECO:0000313" key="6">
    <source>
        <dbReference type="Proteomes" id="UP001219933"/>
    </source>
</evidence>
<evidence type="ECO:0000313" key="5">
    <source>
        <dbReference type="EMBL" id="WFD33537.1"/>
    </source>
</evidence>
<dbReference type="PANTHER" id="PTHR28032:SF1">
    <property type="entry name" value="FI02826P"/>
    <property type="match status" value="1"/>
</dbReference>
<dbReference type="PANTHER" id="PTHR28032">
    <property type="entry name" value="FI02826P"/>
    <property type="match status" value="1"/>
</dbReference>
<dbReference type="GO" id="GO:0031144">
    <property type="term" value="P:proteasome localization"/>
    <property type="evidence" value="ECO:0007669"/>
    <property type="project" value="UniProtKB-UniRule"/>
</dbReference>
<sequence>MPSTPLLPPQLPAHPPSLRHAGVSFGVGLPPAPPSVPFNANAPQVPAPVAFGFGCGAAGSSMTGPTQPIRPEWRPSKRTRDDDDEGDSIQADEDMDDPKRRRASRRAPSNIDLGSALAALDRPALLTLLHDLISSDEAIAARVYTNLPTPSLESISAQLDAAEENLRGLLPSGSVREQYVWGRVRAPLAELASMLAGLLPLFAASSSRREPVHPATAFAFLHMVTTRVLQLERMLPPGDMPVRSSGSFAQLVPQRAAGDSPDALASMVFPELMRKWELWLTTVDAAVNREGRMYGHDVVVSWMRGLHALGPQNDAVPPVEGAMRLCLGSLLDKLQGSLGWLIGMRFAM</sequence>
<reference evidence="5" key="1">
    <citation type="submission" date="2023-03" db="EMBL/GenBank/DDBJ databases">
        <title>Mating type loci evolution in Malassezia.</title>
        <authorList>
            <person name="Coelho M.A."/>
        </authorList>
    </citation>
    <scope>NUCLEOTIDE SEQUENCE</scope>
    <source>
        <strain evidence="5">CBS 11721</strain>
    </source>
</reference>
<comment type="subunit">
    <text evidence="3">Binds the proteasome.</text>
</comment>
<dbReference type="Proteomes" id="UP001219933">
    <property type="component" value="Chromosome 1"/>
</dbReference>
<dbReference type="InterPro" id="IPR038422">
    <property type="entry name" value="Cut8/Sts1_sf"/>
</dbReference>
<dbReference type="GO" id="GO:0005737">
    <property type="term" value="C:cytoplasm"/>
    <property type="evidence" value="ECO:0007669"/>
    <property type="project" value="UniProtKB-SubCell"/>
</dbReference>
<dbReference type="Gene3D" id="1.20.58.1590">
    <property type="entry name" value="Tethering factor for nuclear proteasome Cut8/Sts1"/>
    <property type="match status" value="1"/>
</dbReference>
<keyword evidence="3" id="KW-0653">Protein transport</keyword>
<keyword evidence="3" id="KW-0813">Transport</keyword>
<dbReference type="EMBL" id="CP119877">
    <property type="protein sequence ID" value="WFD33537.1"/>
    <property type="molecule type" value="Genomic_DNA"/>
</dbReference>
<dbReference type="AlphaFoldDB" id="A0AAF0J4L3"/>
<keyword evidence="6" id="KW-1185">Reference proteome</keyword>
<dbReference type="Pfam" id="PF08559">
    <property type="entry name" value="Cut8"/>
    <property type="match status" value="1"/>
</dbReference>
<protein>
    <recommendedName>
        <fullName evidence="3">Tethering factor for nuclear proteasome STS1</fullName>
    </recommendedName>
</protein>
<name>A0AAF0J4L3_9BASI</name>
<accession>A0AAF0J4L3</accession>
<keyword evidence="2 3" id="KW-0539">Nucleus</keyword>
<comment type="similarity">
    <text evidence="1 3">Belongs to the cut8/STS1 family.</text>
</comment>
<comment type="function">
    <text evidence="3">Involved in ubiquitin-mediated protein degradation. Regulatory factor in the ubiquitin/proteasome pathway that controls the turnover of proteasome substrates. Targets proteasomes to the nucleus and facilitates the degradation of nuclear proteins.</text>
</comment>
<proteinExistence type="inferred from homology"/>
<feature type="compositionally biased region" description="Acidic residues" evidence="4">
    <location>
        <begin position="82"/>
        <end position="96"/>
    </location>
</feature>
<dbReference type="GO" id="GO:0071630">
    <property type="term" value="P:nuclear protein quality control by the ubiquitin-proteasome system"/>
    <property type="evidence" value="ECO:0007669"/>
    <property type="project" value="UniProtKB-UniRule"/>
</dbReference>
<dbReference type="GO" id="GO:0070628">
    <property type="term" value="F:proteasome binding"/>
    <property type="evidence" value="ECO:0007669"/>
    <property type="project" value="TreeGrafter"/>
</dbReference>
<evidence type="ECO:0000256" key="2">
    <source>
        <dbReference type="ARBA" id="ARBA00023242"/>
    </source>
</evidence>
<gene>
    <name evidence="5" type="ORF">MCUN1_000350</name>
</gene>
<comment type="subcellular location">
    <subcellularLocation>
        <location evidence="3">Cytoplasm</location>
    </subcellularLocation>
    <subcellularLocation>
        <location evidence="3">Nucleus</location>
    </subcellularLocation>
</comment>
<evidence type="ECO:0000256" key="3">
    <source>
        <dbReference type="RuleBase" id="RU368013"/>
    </source>
</evidence>